<dbReference type="InterPro" id="IPR029061">
    <property type="entry name" value="THDP-binding"/>
</dbReference>
<accession>A0ABX6JXC5</accession>
<gene>
    <name evidence="1" type="ORF">G7066_10535</name>
</gene>
<proteinExistence type="predicted"/>
<name>A0ABX6JXC5_9MICO</name>
<evidence type="ECO:0000313" key="2">
    <source>
        <dbReference type="Proteomes" id="UP000503441"/>
    </source>
</evidence>
<reference evidence="1 2" key="1">
    <citation type="submission" date="2020-03" db="EMBL/GenBank/DDBJ databases">
        <title>Leucobacter sp. nov., isolated from beetles.</title>
        <authorList>
            <person name="Hyun D.-W."/>
            <person name="Bae J.-W."/>
        </authorList>
    </citation>
    <scope>NUCLEOTIDE SEQUENCE [LARGE SCALE GENOMIC DNA]</scope>
    <source>
        <strain evidence="1 2">HDW9A</strain>
    </source>
</reference>
<dbReference type="CDD" id="cd00568">
    <property type="entry name" value="TPP_enzymes"/>
    <property type="match status" value="1"/>
</dbReference>
<dbReference type="Gene3D" id="3.40.50.970">
    <property type="match status" value="1"/>
</dbReference>
<dbReference type="SUPFAM" id="SSF52518">
    <property type="entry name" value="Thiamin diphosphate-binding fold (THDP-binding)"/>
    <property type="match status" value="1"/>
</dbReference>
<keyword evidence="2" id="KW-1185">Reference proteome</keyword>
<dbReference type="EMBL" id="CP049933">
    <property type="protein sequence ID" value="QIM17489.1"/>
    <property type="molecule type" value="Genomic_DNA"/>
</dbReference>
<evidence type="ECO:0008006" key="3">
    <source>
        <dbReference type="Google" id="ProtNLM"/>
    </source>
</evidence>
<protein>
    <recommendedName>
        <fullName evidence="3">Thiamine pyrophosphate enzyme TPP-binding domain-containing protein</fullName>
    </recommendedName>
</protein>
<organism evidence="1 2">
    <name type="scientific">Leucobacter coleopterorum</name>
    <dbReference type="NCBI Taxonomy" id="2714933"/>
    <lineage>
        <taxon>Bacteria</taxon>
        <taxon>Bacillati</taxon>
        <taxon>Actinomycetota</taxon>
        <taxon>Actinomycetes</taxon>
        <taxon>Micrococcales</taxon>
        <taxon>Microbacteriaceae</taxon>
        <taxon>Leucobacter</taxon>
    </lineage>
</organism>
<evidence type="ECO:0000313" key="1">
    <source>
        <dbReference type="EMBL" id="QIM17489.1"/>
    </source>
</evidence>
<dbReference type="Proteomes" id="UP000503441">
    <property type="component" value="Chromosome"/>
</dbReference>
<sequence length="105" mass="11173">MIVVWNDGAYGAEVHLYGAMGLDETPMLIPDVDFAGMASALGALGITVRSLADLDALEEWVSSGSSGTILLDCRVSRSVVAEYQREIQRVNGVEVTLVETESPAD</sequence>
<dbReference type="RefSeq" id="WP_166328078.1">
    <property type="nucleotide sequence ID" value="NZ_CP049933.1"/>
</dbReference>